<feature type="binding site" evidence="4">
    <location>
        <position position="273"/>
    </location>
    <ligand>
        <name>S-adenosyl-L-methionine</name>
        <dbReference type="ChEBI" id="CHEBI:59789"/>
    </ligand>
</feature>
<keyword evidence="2 4" id="KW-0808">Transferase</keyword>
<evidence type="ECO:0000313" key="7">
    <source>
        <dbReference type="EMBL" id="KMV16129.1"/>
    </source>
</evidence>
<dbReference type="OrthoDB" id="9804590at2"/>
<evidence type="ECO:0000256" key="1">
    <source>
        <dbReference type="ARBA" id="ARBA00022603"/>
    </source>
</evidence>
<feature type="binding site" evidence="4">
    <location>
        <position position="297"/>
    </location>
    <ligand>
        <name>S-adenosyl-L-methionine</name>
        <dbReference type="ChEBI" id="CHEBI:59789"/>
    </ligand>
</feature>
<dbReference type="GO" id="GO:0070475">
    <property type="term" value="P:rRNA base methylation"/>
    <property type="evidence" value="ECO:0007669"/>
    <property type="project" value="TreeGrafter"/>
</dbReference>
<dbReference type="Pfam" id="PF01938">
    <property type="entry name" value="TRAM"/>
    <property type="match status" value="1"/>
</dbReference>
<dbReference type="SUPFAM" id="SSF50249">
    <property type="entry name" value="Nucleic acid-binding proteins"/>
    <property type="match status" value="1"/>
</dbReference>
<dbReference type="AlphaFoldDB" id="A0A0J8WT17"/>
<feature type="active site" description="Nucleophile" evidence="4">
    <location>
        <position position="367"/>
    </location>
</feature>
<dbReference type="PATRIC" id="fig|451644.5.peg.4454"/>
<sequence length="409" mass="43573">MTELTLTVGAAANGGSCVARHDGRVVFVRYALPGETVRVNVFDERGSYWHAEVVEVVEPSDDRVASLCPIAGVDGAGCCDLAFAEPEAARRLKGSVVANQLARLGGFTWRDEQRDEPPAAEPVGAGDVLGWRTRVRLDTTADGRAGLHRYHSADLVTDLACGQLPAELTDGLAEMRWTPGAHVHAVLDSDGRRHIVQSGPKATVRKGGRTSGPKNPTRVIEGDYEAVQRVGQRRWMLPVTAFWQAHRDAAALYSGLVADWSGLRPGMTAWDLYGGAGVFAAALAEQVGPDGRVLTVDTSRGASRAARGALADLPWVSVVTDSVRRALSAESGRPDVAVLDPPRTGAGRDVIDALAATAVPRVIHIGCEAASFARDIGLYLGHGYAVEELRVFDSFPLTHHVECVAVLTR</sequence>
<dbReference type="PROSITE" id="PS50926">
    <property type="entry name" value="TRAM"/>
    <property type="match status" value="1"/>
</dbReference>
<dbReference type="SUPFAM" id="SSF53335">
    <property type="entry name" value="S-adenosyl-L-methionine-dependent methyltransferases"/>
    <property type="match status" value="1"/>
</dbReference>
<dbReference type="EMBL" id="LFOD01000023">
    <property type="protein sequence ID" value="KMV16129.1"/>
    <property type="molecule type" value="Genomic_DNA"/>
</dbReference>
<feature type="domain" description="TRAM" evidence="6">
    <location>
        <begin position="1"/>
        <end position="55"/>
    </location>
</feature>
<proteinExistence type="inferred from homology"/>
<dbReference type="PROSITE" id="PS51687">
    <property type="entry name" value="SAM_MT_RNA_M5U"/>
    <property type="match status" value="1"/>
</dbReference>
<dbReference type="InterPro" id="IPR002792">
    <property type="entry name" value="TRAM_dom"/>
</dbReference>
<dbReference type="Gene3D" id="3.40.50.150">
    <property type="entry name" value="Vaccinia Virus protein VP39"/>
    <property type="match status" value="1"/>
</dbReference>
<dbReference type="InterPro" id="IPR010280">
    <property type="entry name" value="U5_MeTrfase_fam"/>
</dbReference>
<dbReference type="Gene3D" id="2.40.50.140">
    <property type="entry name" value="Nucleic acid-binding proteins"/>
    <property type="match status" value="1"/>
</dbReference>
<gene>
    <name evidence="7" type="ORF">ACT17_21550</name>
</gene>
<evidence type="ECO:0000256" key="4">
    <source>
        <dbReference type="PROSITE-ProRule" id="PRU01024"/>
    </source>
</evidence>
<name>A0A0J8WT17_9MYCO</name>
<comment type="caution">
    <text evidence="7">The sequence shown here is derived from an EMBL/GenBank/DDBJ whole genome shotgun (WGS) entry which is preliminary data.</text>
</comment>
<reference evidence="7 8" key="1">
    <citation type="submission" date="2015-06" db="EMBL/GenBank/DDBJ databases">
        <title>Genome sequence of Mycobacterium conceptionense strain MLE.</title>
        <authorList>
            <person name="Greninger A.L."/>
            <person name="Cunningham G."/>
            <person name="Chiu C.Y."/>
            <person name="Miller S."/>
        </authorList>
    </citation>
    <scope>NUCLEOTIDE SEQUENCE [LARGE SCALE GENOMIC DNA]</scope>
    <source>
        <strain evidence="7 8">MLE</strain>
    </source>
</reference>
<dbReference type="PANTHER" id="PTHR11061:SF30">
    <property type="entry name" value="TRNA (URACIL(54)-C(5))-METHYLTRANSFERASE"/>
    <property type="match status" value="1"/>
</dbReference>
<evidence type="ECO:0000313" key="8">
    <source>
        <dbReference type="Proteomes" id="UP000037594"/>
    </source>
</evidence>
<evidence type="ECO:0000259" key="6">
    <source>
        <dbReference type="PROSITE" id="PS50926"/>
    </source>
</evidence>
<organism evidence="7 8">
    <name type="scientific">Mycolicibacterium conceptionense</name>
    <dbReference type="NCBI Taxonomy" id="451644"/>
    <lineage>
        <taxon>Bacteria</taxon>
        <taxon>Bacillati</taxon>
        <taxon>Actinomycetota</taxon>
        <taxon>Actinomycetes</taxon>
        <taxon>Mycobacteriales</taxon>
        <taxon>Mycobacteriaceae</taxon>
        <taxon>Mycolicibacterium</taxon>
    </lineage>
</organism>
<dbReference type="InterPro" id="IPR029063">
    <property type="entry name" value="SAM-dependent_MTases_sf"/>
</dbReference>
<dbReference type="CDD" id="cd02440">
    <property type="entry name" value="AdoMet_MTases"/>
    <property type="match status" value="1"/>
</dbReference>
<evidence type="ECO:0000256" key="2">
    <source>
        <dbReference type="ARBA" id="ARBA00022679"/>
    </source>
</evidence>
<dbReference type="GO" id="GO:0070041">
    <property type="term" value="F:rRNA (uridine-C5-)-methyltransferase activity"/>
    <property type="evidence" value="ECO:0007669"/>
    <property type="project" value="TreeGrafter"/>
</dbReference>
<feature type="region of interest" description="Disordered" evidence="5">
    <location>
        <begin position="197"/>
        <end position="216"/>
    </location>
</feature>
<dbReference type="Proteomes" id="UP000037594">
    <property type="component" value="Unassembled WGS sequence"/>
</dbReference>
<dbReference type="Pfam" id="PF05958">
    <property type="entry name" value="tRNA_U5-meth_tr"/>
    <property type="match status" value="1"/>
</dbReference>
<comment type="similarity">
    <text evidence="4">Belongs to the class I-like SAM-binding methyltransferase superfamily. RNA M5U methyltransferase family.</text>
</comment>
<feature type="binding site" evidence="4">
    <location>
        <position position="340"/>
    </location>
    <ligand>
        <name>S-adenosyl-L-methionine</name>
        <dbReference type="ChEBI" id="CHEBI:59789"/>
    </ligand>
</feature>
<protein>
    <submittedName>
        <fullName evidence="7">23S rRNA methyltransferase</fullName>
    </submittedName>
</protein>
<keyword evidence="1 4" id="KW-0489">Methyltransferase</keyword>
<feature type="binding site" evidence="4">
    <location>
        <position position="244"/>
    </location>
    <ligand>
        <name>S-adenosyl-L-methionine</name>
        <dbReference type="ChEBI" id="CHEBI:59789"/>
    </ligand>
</feature>
<dbReference type="PANTHER" id="PTHR11061">
    <property type="entry name" value="RNA M5U METHYLTRANSFERASE"/>
    <property type="match status" value="1"/>
</dbReference>
<dbReference type="RefSeq" id="WP_019349158.1">
    <property type="nucleotide sequence ID" value="NZ_AGSZ01000965.1"/>
</dbReference>
<keyword evidence="3 4" id="KW-0949">S-adenosyl-L-methionine</keyword>
<dbReference type="InterPro" id="IPR012340">
    <property type="entry name" value="NA-bd_OB-fold"/>
</dbReference>
<evidence type="ECO:0000256" key="3">
    <source>
        <dbReference type="ARBA" id="ARBA00022691"/>
    </source>
</evidence>
<evidence type="ECO:0000256" key="5">
    <source>
        <dbReference type="SAM" id="MobiDB-lite"/>
    </source>
</evidence>
<accession>A0A0J8WT17</accession>